<reference evidence="3" key="1">
    <citation type="submission" date="2019-01" db="EMBL/GenBank/DDBJ databases">
        <title>Draft genome sequences of three monokaryotic isolates of the white-rot basidiomycete fungus Dichomitus squalens.</title>
        <authorList>
            <consortium name="DOE Joint Genome Institute"/>
            <person name="Lopez S.C."/>
            <person name="Andreopoulos B."/>
            <person name="Pangilinan J."/>
            <person name="Lipzen A."/>
            <person name="Riley R."/>
            <person name="Ahrendt S."/>
            <person name="Ng V."/>
            <person name="Barry K."/>
            <person name="Daum C."/>
            <person name="Grigoriev I.V."/>
            <person name="Hilden K.S."/>
            <person name="Makela M.R."/>
            <person name="de Vries R.P."/>
        </authorList>
    </citation>
    <scope>NUCLEOTIDE SEQUENCE [LARGE SCALE GENOMIC DNA]</scope>
    <source>
        <strain evidence="3">OM18370.1</strain>
    </source>
</reference>
<dbReference type="OrthoDB" id="2802907at2759"/>
<gene>
    <name evidence="3" type="ORF">BD311DRAFT_126376</name>
</gene>
<proteinExistence type="predicted"/>
<feature type="transmembrane region" description="Helical" evidence="2">
    <location>
        <begin position="72"/>
        <end position="92"/>
    </location>
</feature>
<dbReference type="Proteomes" id="UP000292957">
    <property type="component" value="Unassembled WGS sequence"/>
</dbReference>
<keyword evidence="2" id="KW-0472">Membrane</keyword>
<dbReference type="AlphaFoldDB" id="A0A4Q9M6Z0"/>
<feature type="compositionally biased region" description="Basic and acidic residues" evidence="1">
    <location>
        <begin position="225"/>
        <end position="240"/>
    </location>
</feature>
<keyword evidence="2" id="KW-0812">Transmembrane</keyword>
<name>A0A4Q9M6Z0_9APHY</name>
<organism evidence="3">
    <name type="scientific">Dichomitus squalens</name>
    <dbReference type="NCBI Taxonomy" id="114155"/>
    <lineage>
        <taxon>Eukaryota</taxon>
        <taxon>Fungi</taxon>
        <taxon>Dikarya</taxon>
        <taxon>Basidiomycota</taxon>
        <taxon>Agaricomycotina</taxon>
        <taxon>Agaricomycetes</taxon>
        <taxon>Polyporales</taxon>
        <taxon>Polyporaceae</taxon>
        <taxon>Dichomitus</taxon>
    </lineage>
</organism>
<dbReference type="EMBL" id="ML143528">
    <property type="protein sequence ID" value="TBU22735.1"/>
    <property type="molecule type" value="Genomic_DNA"/>
</dbReference>
<protein>
    <submittedName>
        <fullName evidence="3">Uncharacterized protein</fullName>
    </submittedName>
</protein>
<keyword evidence="2" id="KW-1133">Transmembrane helix</keyword>
<feature type="region of interest" description="Disordered" evidence="1">
    <location>
        <begin position="215"/>
        <end position="253"/>
    </location>
</feature>
<evidence type="ECO:0000256" key="1">
    <source>
        <dbReference type="SAM" id="MobiDB-lite"/>
    </source>
</evidence>
<feature type="transmembrane region" description="Helical" evidence="2">
    <location>
        <begin position="29"/>
        <end position="52"/>
    </location>
</feature>
<accession>A0A4Q9M6Z0</accession>
<feature type="transmembrane region" description="Helical" evidence="2">
    <location>
        <begin position="112"/>
        <end position="130"/>
    </location>
</feature>
<evidence type="ECO:0000313" key="3">
    <source>
        <dbReference type="EMBL" id="TBU22735.1"/>
    </source>
</evidence>
<evidence type="ECO:0000256" key="2">
    <source>
        <dbReference type="SAM" id="Phobius"/>
    </source>
</evidence>
<feature type="transmembrane region" description="Helical" evidence="2">
    <location>
        <begin position="150"/>
        <end position="168"/>
    </location>
</feature>
<sequence length="253" mass="28035">MNIAYILSQLAPCSFSTMRVLALSRMNRVLAVVTFAISIMPAIVYLTFNVKWVQPENQPQPYNCGLKLHTPMRLQITTIIAECIVFVITLRYAHPTLRVLRDVKIGPSLTSVMFYTGSLYFLVIASFNAIDFGFESIERKEFGSTTTPAGMFADALTSILLSRFILSLRQVDYDSARQSDASASLAIHFATQVQSGNCSLPRSFASLAEPVHLDTPDPDMEWAPTEDKEPSRLEEAKVEVGLESVNDTHSASC</sequence>